<keyword evidence="1" id="KW-0812">Transmembrane</keyword>
<dbReference type="GO" id="GO:0007342">
    <property type="term" value="P:fusion of sperm to egg plasma membrane involved in single fertilization"/>
    <property type="evidence" value="ECO:0007669"/>
    <property type="project" value="InterPro"/>
</dbReference>
<accession>A0A674P7S9</accession>
<sequence>MCRSFLLLACLLLLSGSSWGCFQCFLADLSLTMTRLCSTHVLDHYAITNVDSCFKMVGRAFDGNEKVIEAARVGDGYEDQLKEIMNNELLSIVEDIDKKLNTETDYEERLQTAADNFIAAASKLPRASECFPPCGFQGKNAVYNCVTCKYDSCEFPLDCPVKEMQVEENNRTRMMCDVPFRLPKNVEVVWRFAEEVKTQKVTLFEDVTTGVDVLYSIPATSLQHTGTYQCEIYSDGRSIVRLYFYLTVTPQVAVGHTELQEVFDLCLLPGGQLLPGSDDGPPSIFHPTLVLLTVCFTSVLLVIHLSLGGLILSARKDRISFEEV</sequence>
<keyword evidence="1" id="KW-1133">Transmembrane helix</keyword>
<dbReference type="InterPro" id="IPR036179">
    <property type="entry name" value="Ig-like_dom_sf"/>
</dbReference>
<dbReference type="PROSITE" id="PS50835">
    <property type="entry name" value="IG_LIKE"/>
    <property type="match status" value="1"/>
</dbReference>
<organism evidence="4 5">
    <name type="scientific">Takifugu rubripes</name>
    <name type="common">Japanese pufferfish</name>
    <name type="synonym">Fugu rubripes</name>
    <dbReference type="NCBI Taxonomy" id="31033"/>
    <lineage>
        <taxon>Eukaryota</taxon>
        <taxon>Metazoa</taxon>
        <taxon>Chordata</taxon>
        <taxon>Craniata</taxon>
        <taxon>Vertebrata</taxon>
        <taxon>Euteleostomi</taxon>
        <taxon>Actinopterygii</taxon>
        <taxon>Neopterygii</taxon>
        <taxon>Teleostei</taxon>
        <taxon>Neoteleostei</taxon>
        <taxon>Acanthomorphata</taxon>
        <taxon>Eupercaria</taxon>
        <taxon>Tetraodontiformes</taxon>
        <taxon>Tetradontoidea</taxon>
        <taxon>Tetraodontidae</taxon>
        <taxon>Takifugu</taxon>
    </lineage>
</organism>
<keyword evidence="1" id="KW-0472">Membrane</keyword>
<evidence type="ECO:0000313" key="5">
    <source>
        <dbReference type="Proteomes" id="UP000005226"/>
    </source>
</evidence>
<reference evidence="4" key="2">
    <citation type="submission" date="2025-08" db="UniProtKB">
        <authorList>
            <consortium name="Ensembl"/>
        </authorList>
    </citation>
    <scope>IDENTIFICATION</scope>
</reference>
<dbReference type="PANTHER" id="PTHR37366">
    <property type="entry name" value="SPERM ACROSOME MEMBRANE-ASSOCIATED PROTEIN 6"/>
    <property type="match status" value="1"/>
</dbReference>
<reference evidence="4 5" key="1">
    <citation type="journal article" date="2011" name="Genome Biol. Evol.">
        <title>Integration of the genetic map and genome assembly of fugu facilitates insights into distinct features of genome evolution in teleosts and mammals.</title>
        <authorList>
            <person name="Kai W."/>
            <person name="Kikuchi K."/>
            <person name="Tohari S."/>
            <person name="Chew A.K."/>
            <person name="Tay A."/>
            <person name="Fujiwara A."/>
            <person name="Hosoya S."/>
            <person name="Suetake H."/>
            <person name="Naruse K."/>
            <person name="Brenner S."/>
            <person name="Suzuki Y."/>
            <person name="Venkatesh B."/>
        </authorList>
    </citation>
    <scope>NUCLEOTIDE SEQUENCE [LARGE SCALE GENOMIC DNA]</scope>
</reference>
<keyword evidence="5" id="KW-1185">Reference proteome</keyword>
<dbReference type="SUPFAM" id="SSF48726">
    <property type="entry name" value="Immunoglobulin"/>
    <property type="match status" value="1"/>
</dbReference>
<dbReference type="Proteomes" id="UP000005226">
    <property type="component" value="Chromosome 7"/>
</dbReference>
<gene>
    <name evidence="4" type="primary">spaca6</name>
</gene>
<dbReference type="InterPro" id="IPR034549">
    <property type="entry name" value="SPACA6"/>
</dbReference>
<dbReference type="AlphaFoldDB" id="A0A674P7S9"/>
<dbReference type="Ensembl" id="ENSTRUT00000073143.1">
    <property type="protein sequence ID" value="ENSTRUP00000081139.1"/>
    <property type="gene ID" value="ENSTRUG00000030588.1"/>
</dbReference>
<proteinExistence type="predicted"/>
<dbReference type="Gene3D" id="2.60.40.10">
    <property type="entry name" value="Immunoglobulins"/>
    <property type="match status" value="1"/>
</dbReference>
<evidence type="ECO:0000313" key="4">
    <source>
        <dbReference type="Ensembl" id="ENSTRUP00000081139.1"/>
    </source>
</evidence>
<dbReference type="GeneTree" id="ENSGT00940000170150"/>
<evidence type="ECO:0000256" key="2">
    <source>
        <dbReference type="SAM" id="SignalP"/>
    </source>
</evidence>
<feature type="domain" description="Ig-like" evidence="3">
    <location>
        <begin position="156"/>
        <end position="240"/>
    </location>
</feature>
<dbReference type="InterPro" id="IPR013783">
    <property type="entry name" value="Ig-like_fold"/>
</dbReference>
<dbReference type="PANTHER" id="PTHR37366:SF1">
    <property type="entry name" value="SPERM ACROSOME MEMBRANE-ASSOCIATED PROTEIN 6"/>
    <property type="match status" value="1"/>
</dbReference>
<protein>
    <recommendedName>
        <fullName evidence="3">Ig-like domain-containing protein</fullName>
    </recommendedName>
</protein>
<feature type="chain" id="PRO_5025487368" description="Ig-like domain-containing protein" evidence="2">
    <location>
        <begin position="21"/>
        <end position="324"/>
    </location>
</feature>
<feature type="signal peptide" evidence="2">
    <location>
        <begin position="1"/>
        <end position="20"/>
    </location>
</feature>
<keyword evidence="2" id="KW-0732">Signal</keyword>
<evidence type="ECO:0000259" key="3">
    <source>
        <dbReference type="PROSITE" id="PS50835"/>
    </source>
</evidence>
<evidence type="ECO:0000256" key="1">
    <source>
        <dbReference type="SAM" id="Phobius"/>
    </source>
</evidence>
<reference evidence="4" key="3">
    <citation type="submission" date="2025-09" db="UniProtKB">
        <authorList>
            <consortium name="Ensembl"/>
        </authorList>
    </citation>
    <scope>IDENTIFICATION</scope>
</reference>
<feature type="transmembrane region" description="Helical" evidence="1">
    <location>
        <begin position="289"/>
        <end position="312"/>
    </location>
</feature>
<dbReference type="InterPro" id="IPR007110">
    <property type="entry name" value="Ig-like_dom"/>
</dbReference>
<name>A0A674P7S9_TAKRU</name>
<dbReference type="OMA" id="TQDQSYF"/>
<dbReference type="InParanoid" id="A0A674P7S9"/>